<dbReference type="InterPro" id="IPR037522">
    <property type="entry name" value="HD_GYP_dom"/>
</dbReference>
<dbReference type="SMART" id="SM00471">
    <property type="entry name" value="HDc"/>
    <property type="match status" value="1"/>
</dbReference>
<dbReference type="EMBL" id="BMHV01000018">
    <property type="protein sequence ID" value="GGF69777.1"/>
    <property type="molecule type" value="Genomic_DNA"/>
</dbReference>
<dbReference type="SMART" id="SM00065">
    <property type="entry name" value="GAF"/>
    <property type="match status" value="1"/>
</dbReference>
<evidence type="ECO:0000259" key="1">
    <source>
        <dbReference type="PROSITE" id="PS51832"/>
    </source>
</evidence>
<name>A0A917FDU1_9PROT</name>
<dbReference type="PROSITE" id="PS51832">
    <property type="entry name" value="HD_GYP"/>
    <property type="match status" value="1"/>
</dbReference>
<dbReference type="CDD" id="cd00077">
    <property type="entry name" value="HDc"/>
    <property type="match status" value="1"/>
</dbReference>
<dbReference type="Proteomes" id="UP000632498">
    <property type="component" value="Unassembled WGS sequence"/>
</dbReference>
<dbReference type="GO" id="GO:0008081">
    <property type="term" value="F:phosphoric diester hydrolase activity"/>
    <property type="evidence" value="ECO:0007669"/>
    <property type="project" value="UniProtKB-ARBA"/>
</dbReference>
<dbReference type="AlphaFoldDB" id="A0A917FDU1"/>
<dbReference type="InterPro" id="IPR029016">
    <property type="entry name" value="GAF-like_dom_sf"/>
</dbReference>
<evidence type="ECO:0000313" key="2">
    <source>
        <dbReference type="EMBL" id="GGF69777.1"/>
    </source>
</evidence>
<dbReference type="Pfam" id="PF13487">
    <property type="entry name" value="HD_5"/>
    <property type="match status" value="1"/>
</dbReference>
<accession>A0A917FDU1</accession>
<evidence type="ECO:0000313" key="3">
    <source>
        <dbReference type="Proteomes" id="UP000632498"/>
    </source>
</evidence>
<dbReference type="PANTHER" id="PTHR43155">
    <property type="entry name" value="CYCLIC DI-GMP PHOSPHODIESTERASE PA4108-RELATED"/>
    <property type="match status" value="1"/>
</dbReference>
<dbReference type="SUPFAM" id="SSF109604">
    <property type="entry name" value="HD-domain/PDEase-like"/>
    <property type="match status" value="2"/>
</dbReference>
<sequence length="594" mass="67189">MVDSREQHYRKLLDIGLALSTERNSVRLMEKILDEAKSMCNADGGTLYRVVDNDQRLRFEIMRNDSLGIYNGGTSGKEINLPPVELFDPETGEENHKNVASYCALSKKTISIDDAYVFKDFDFQGTKNFDKATGYRSKSFLTVPLYNNERRVIAVLQLLNAQDRDTGEVIGFDTSLQPFVEALAAQAAIALDNQLLVEAQKELLASFISLIAGAIDAKSAYTGGHCQRVPVLTDMLAQAAIDQKSGQFADFNMSEEEQYELHIAGLLHDCGKVTTPEYIVDKATKLETIYDRIHEVRMRFEVMKRDAEIDYWKGLHQGEDEAVLKKALDKKLAQLDDDFAFVAECNVGGEFMAPDRMDRLDHIAQQTWTRTLSDRLGIGHEEETRKKACGPEAPLPVEESVLADRADHIIARRDKSLFAADNPFGFKMTPPDNLYNLGELYNLKIKAGTLTEEDRFKINDHIVQTIIMLDQLPFPRHLRRVPEYAGGHHEKMNGTGYPRKLRADEMSLPARMMAIADIFEALTAADRPYKLPKTLSQSIRIMSFMVKDDHLDKDLFELFLTSGKYLEYAEKFLKPEQIDEVDISQYLADTTDAA</sequence>
<feature type="domain" description="HD-GYP" evidence="1">
    <location>
        <begin position="367"/>
        <end position="575"/>
    </location>
</feature>
<dbReference type="RefSeq" id="WP_188665698.1">
    <property type="nucleotide sequence ID" value="NZ_BMHV01000018.1"/>
</dbReference>
<dbReference type="SUPFAM" id="SSF55781">
    <property type="entry name" value="GAF domain-like"/>
    <property type="match status" value="1"/>
</dbReference>
<gene>
    <name evidence="2" type="ORF">GCM10011332_24860</name>
</gene>
<dbReference type="Gene3D" id="3.30.450.40">
    <property type="match status" value="1"/>
</dbReference>
<dbReference type="PANTHER" id="PTHR43155:SF2">
    <property type="entry name" value="CYCLIC DI-GMP PHOSPHODIESTERASE PA4108"/>
    <property type="match status" value="1"/>
</dbReference>
<reference evidence="2" key="2">
    <citation type="submission" date="2020-09" db="EMBL/GenBank/DDBJ databases">
        <authorList>
            <person name="Sun Q."/>
            <person name="Zhou Y."/>
        </authorList>
    </citation>
    <scope>NUCLEOTIDE SEQUENCE</scope>
    <source>
        <strain evidence="2">CGMCC 1.15254</strain>
    </source>
</reference>
<comment type="caution">
    <text evidence="2">The sequence shown here is derived from an EMBL/GenBank/DDBJ whole genome shotgun (WGS) entry which is preliminary data.</text>
</comment>
<dbReference type="Pfam" id="PF01590">
    <property type="entry name" value="GAF"/>
    <property type="match status" value="1"/>
</dbReference>
<dbReference type="InterPro" id="IPR003018">
    <property type="entry name" value="GAF"/>
</dbReference>
<dbReference type="Gene3D" id="1.10.3210.10">
    <property type="entry name" value="Hypothetical protein af1432"/>
    <property type="match status" value="2"/>
</dbReference>
<keyword evidence="3" id="KW-1185">Reference proteome</keyword>
<organism evidence="2 3">
    <name type="scientific">Terasakiella brassicae</name>
    <dbReference type="NCBI Taxonomy" id="1634917"/>
    <lineage>
        <taxon>Bacteria</taxon>
        <taxon>Pseudomonadati</taxon>
        <taxon>Pseudomonadota</taxon>
        <taxon>Alphaproteobacteria</taxon>
        <taxon>Rhodospirillales</taxon>
        <taxon>Terasakiellaceae</taxon>
        <taxon>Terasakiella</taxon>
    </lineage>
</organism>
<dbReference type="InterPro" id="IPR003607">
    <property type="entry name" value="HD/PDEase_dom"/>
</dbReference>
<proteinExistence type="predicted"/>
<reference evidence="2" key="1">
    <citation type="journal article" date="2014" name="Int. J. Syst. Evol. Microbiol.">
        <title>Complete genome sequence of Corynebacterium casei LMG S-19264T (=DSM 44701T), isolated from a smear-ripened cheese.</title>
        <authorList>
            <consortium name="US DOE Joint Genome Institute (JGI-PGF)"/>
            <person name="Walter F."/>
            <person name="Albersmeier A."/>
            <person name="Kalinowski J."/>
            <person name="Ruckert C."/>
        </authorList>
    </citation>
    <scope>NUCLEOTIDE SEQUENCE</scope>
    <source>
        <strain evidence="2">CGMCC 1.15254</strain>
    </source>
</reference>
<protein>
    <recommendedName>
        <fullName evidence="1">HD-GYP domain-containing protein</fullName>
    </recommendedName>
</protein>